<evidence type="ECO:0000256" key="1">
    <source>
        <dbReference type="ARBA" id="ARBA00022490"/>
    </source>
</evidence>
<accession>A0A0A9YF66</accession>
<sequence length="218" mass="24852">MEMDDAWGFEVNGELAKARSPNYRKWEGEDEEDCVMDSWDQEPEDCEGDASATSGSSPEQSDESGLLESSNCSRSLDNENCYSTPQLLDKLQLHTLQKEADLNLAEEVFGVRQTVLDSEESYIQFKTKLLSVIDDANKNVHYTSFTEDVVQNLCNHLTSNELKKIVIRLSNLQIQKNSSNKKGEKKKQKGKLKVKLRVEDDIHDYSEYSAYLEDDGYM</sequence>
<keyword evidence="1" id="KW-0963">Cytoplasm</keyword>
<proteinExistence type="predicted"/>
<reference evidence="5" key="1">
    <citation type="journal article" date="2014" name="PLoS ONE">
        <title>Transcriptome-Based Identification of ABC Transporters in the Western Tarnished Plant Bug Lygus hesperus.</title>
        <authorList>
            <person name="Hull J.J."/>
            <person name="Chaney K."/>
            <person name="Geib S.M."/>
            <person name="Fabrick J.A."/>
            <person name="Brent C.S."/>
            <person name="Walsh D."/>
            <person name="Lavine L.C."/>
        </authorList>
    </citation>
    <scope>NUCLEOTIDE SEQUENCE</scope>
</reference>
<feature type="compositionally biased region" description="Acidic residues" evidence="4">
    <location>
        <begin position="28"/>
        <end position="48"/>
    </location>
</feature>
<dbReference type="EMBL" id="GBRD01013173">
    <property type="protein sequence ID" value="JAG52653.1"/>
    <property type="molecule type" value="Transcribed_RNA"/>
</dbReference>
<dbReference type="PANTHER" id="PTHR21681">
    <property type="entry name" value="EUKARYOTIC TRANSLATION INITIATION FACTOR 3 SUBUNIT J"/>
    <property type="match status" value="1"/>
</dbReference>
<dbReference type="InterPro" id="IPR023194">
    <property type="entry name" value="eIF3-like_dom_sf"/>
</dbReference>
<feature type="region of interest" description="Disordered" evidence="4">
    <location>
        <begin position="18"/>
        <end position="71"/>
    </location>
</feature>
<dbReference type="PANTHER" id="PTHR21681:SF0">
    <property type="entry name" value="EUKARYOTIC TRANSLATION INITIATION FACTOR 3 SUBUNIT J"/>
    <property type="match status" value="1"/>
</dbReference>
<gene>
    <name evidence="5" type="ORF">CM83_98882</name>
</gene>
<evidence type="ECO:0000256" key="4">
    <source>
        <dbReference type="SAM" id="MobiDB-lite"/>
    </source>
</evidence>
<keyword evidence="2 5" id="KW-0396">Initiation factor</keyword>
<keyword evidence="3" id="KW-0648">Protein biosynthesis</keyword>
<dbReference type="GO" id="GO:0005852">
    <property type="term" value="C:eukaryotic translation initiation factor 3 complex"/>
    <property type="evidence" value="ECO:0007669"/>
    <property type="project" value="InterPro"/>
</dbReference>
<dbReference type="InterPro" id="IPR013906">
    <property type="entry name" value="eIF3j"/>
</dbReference>
<reference evidence="5" key="2">
    <citation type="submission" date="2014-07" db="EMBL/GenBank/DDBJ databases">
        <authorList>
            <person name="Hull J."/>
        </authorList>
    </citation>
    <scope>NUCLEOTIDE SEQUENCE</scope>
</reference>
<evidence type="ECO:0000256" key="2">
    <source>
        <dbReference type="ARBA" id="ARBA00022540"/>
    </source>
</evidence>
<dbReference type="GO" id="GO:0003743">
    <property type="term" value="F:translation initiation factor activity"/>
    <property type="evidence" value="ECO:0007669"/>
    <property type="project" value="UniProtKB-KW"/>
</dbReference>
<dbReference type="Gene3D" id="1.10.246.60">
    <property type="entry name" value="Eukaryotic translation initiation factor 3 like domains"/>
    <property type="match status" value="1"/>
</dbReference>
<dbReference type="Pfam" id="PF08597">
    <property type="entry name" value="eIF3_subunit"/>
    <property type="match status" value="1"/>
</dbReference>
<evidence type="ECO:0000313" key="6">
    <source>
        <dbReference type="EMBL" id="JAG52653.1"/>
    </source>
</evidence>
<reference evidence="6" key="3">
    <citation type="submission" date="2014-09" db="EMBL/GenBank/DDBJ databases">
        <authorList>
            <person name="Magalhaes I.L.F."/>
            <person name="Oliveira U."/>
            <person name="Santos F.R."/>
            <person name="Vidigal T.H.D.A."/>
            <person name="Brescovit A.D."/>
            <person name="Santos A.J."/>
        </authorList>
    </citation>
    <scope>NUCLEOTIDE SEQUENCE</scope>
</reference>
<dbReference type="AlphaFoldDB" id="A0A0A9YF66"/>
<name>A0A0A9YF66_LYGHE</name>
<protein>
    <submittedName>
        <fullName evidence="5">Eukaryotic translation initiation factor 3 subunit J</fullName>
    </submittedName>
</protein>
<evidence type="ECO:0000313" key="5">
    <source>
        <dbReference type="EMBL" id="JAG29758.1"/>
    </source>
</evidence>
<organism evidence="5">
    <name type="scientific">Lygus hesperus</name>
    <name type="common">Western plant bug</name>
    <dbReference type="NCBI Taxonomy" id="30085"/>
    <lineage>
        <taxon>Eukaryota</taxon>
        <taxon>Metazoa</taxon>
        <taxon>Ecdysozoa</taxon>
        <taxon>Arthropoda</taxon>
        <taxon>Hexapoda</taxon>
        <taxon>Insecta</taxon>
        <taxon>Pterygota</taxon>
        <taxon>Neoptera</taxon>
        <taxon>Paraneoptera</taxon>
        <taxon>Hemiptera</taxon>
        <taxon>Heteroptera</taxon>
        <taxon>Panheteroptera</taxon>
        <taxon>Cimicomorpha</taxon>
        <taxon>Miridae</taxon>
        <taxon>Mirini</taxon>
        <taxon>Lygus</taxon>
    </lineage>
</organism>
<evidence type="ECO:0000256" key="3">
    <source>
        <dbReference type="ARBA" id="ARBA00022917"/>
    </source>
</evidence>
<dbReference type="EMBL" id="GBHO01013846">
    <property type="protein sequence ID" value="JAG29758.1"/>
    <property type="molecule type" value="Transcribed_RNA"/>
</dbReference>